<dbReference type="GO" id="GO:0005886">
    <property type="term" value="C:plasma membrane"/>
    <property type="evidence" value="ECO:0007669"/>
    <property type="project" value="TreeGrafter"/>
</dbReference>
<dbReference type="EMBL" id="LWLT01000020">
    <property type="status" value="NOT_ANNOTATED_CDS"/>
    <property type="molecule type" value="Genomic_DNA"/>
</dbReference>
<organism evidence="11 12">
    <name type="scientific">Capra hircus</name>
    <name type="common">Goat</name>
    <dbReference type="NCBI Taxonomy" id="9925"/>
    <lineage>
        <taxon>Eukaryota</taxon>
        <taxon>Metazoa</taxon>
        <taxon>Chordata</taxon>
        <taxon>Craniata</taxon>
        <taxon>Vertebrata</taxon>
        <taxon>Euteleostomi</taxon>
        <taxon>Mammalia</taxon>
        <taxon>Eutheria</taxon>
        <taxon>Laurasiatheria</taxon>
        <taxon>Artiodactyla</taxon>
        <taxon>Ruminantia</taxon>
        <taxon>Pecora</taxon>
        <taxon>Bovidae</taxon>
        <taxon>Caprinae</taxon>
        <taxon>Capra</taxon>
    </lineage>
</organism>
<feature type="domain" description="Cationic amino acid transporter C-terminal" evidence="10">
    <location>
        <begin position="564"/>
        <end position="614"/>
    </location>
</feature>
<name>A0A452G892_CAPHI</name>
<evidence type="ECO:0000256" key="8">
    <source>
        <dbReference type="ARBA" id="ARBA00023180"/>
    </source>
</evidence>
<feature type="transmembrane region" description="Helical" evidence="9">
    <location>
        <begin position="535"/>
        <end position="554"/>
    </location>
</feature>
<evidence type="ECO:0000256" key="4">
    <source>
        <dbReference type="ARBA" id="ARBA00022692"/>
    </source>
</evidence>
<feature type="transmembrane region" description="Helical" evidence="9">
    <location>
        <begin position="66"/>
        <end position="86"/>
    </location>
</feature>
<feature type="transmembrane region" description="Helical" evidence="9">
    <location>
        <begin position="159"/>
        <end position="182"/>
    </location>
</feature>
<keyword evidence="7 9" id="KW-0472">Membrane</keyword>
<feature type="transmembrane region" description="Helical" evidence="9">
    <location>
        <begin position="591"/>
        <end position="609"/>
    </location>
</feature>
<feature type="transmembrane region" description="Helical" evidence="9">
    <location>
        <begin position="189"/>
        <end position="211"/>
    </location>
</feature>
<dbReference type="GeneTree" id="ENSGT00940000161142"/>
<feature type="transmembrane region" description="Helical" evidence="9">
    <location>
        <begin position="391"/>
        <end position="415"/>
    </location>
</feature>
<protein>
    <recommendedName>
        <fullName evidence="10">Cationic amino acid transporter C-terminal domain-containing protein</fullName>
    </recommendedName>
</protein>
<proteinExistence type="inferred from homology"/>
<dbReference type="PIRSF" id="PIRSF006060">
    <property type="entry name" value="AA_transporter"/>
    <property type="match status" value="1"/>
</dbReference>
<sequence>MLCQDVHRFGQKLVRRRLLEPREGFERPKAGHLNTLDLVALGVGSTLGAGVYILVGEVAVYEAGPATVICFFAAGLSTILSGLCYAELAAWVPCPGSAYLYSYATMGQLCAFIIGWNLILSFVMATACEARAWSYAFDSLIGNRISQAFQETFSLHVPYFLATYVDFFAFVLVLLLTGLLVLGVHESALVNKVFTSLNILVLSFIILTGIIKGDLHNWKLTNQDYSLTTLNTSGYGDISRLGPLGSGGFVPFGFEGILHGAATCFYAFVGFCAFIPVSFLTQSCIHLSGGEVPNPHRSIPLGIVISLSICFLACFGVSAALTLMVPYYQIQLESPLPQAFLHVGWGPARYVVAVGALCALTSSLLGTMFPMPRLVCAMAEDKLLFRGLARIYTCTGTPILAIIFAGSLTGVMTLLFELSDLVDLVSTAMLLAYSLVAFSVLVLRYQSDQNLSNNEATEEEIDISLQFEPGPEARASNILKSLWCPSNTIPTLKSGQIVYCLFSSTLTLAVLLLAILSLVLAQWPSQVFSGDPKLTPVAVLLLLLITGVTVIIWRQPQSPSPVYFKVPALPVLPLVSIFVNVSLMMQMDTGTWTLFGIWMGIGFAIYFGYGIRHSLGNNEPQPPASTSQT</sequence>
<dbReference type="Pfam" id="PF13906">
    <property type="entry name" value="AA_permease_C"/>
    <property type="match status" value="1"/>
</dbReference>
<feature type="transmembrane region" description="Helical" evidence="9">
    <location>
        <begin position="301"/>
        <end position="328"/>
    </location>
</feature>
<evidence type="ECO:0000256" key="3">
    <source>
        <dbReference type="ARBA" id="ARBA00022448"/>
    </source>
</evidence>
<dbReference type="FunFam" id="1.20.1740.10:FF:000050">
    <property type="entry name" value="MGC157082 protein"/>
    <property type="match status" value="1"/>
</dbReference>
<keyword evidence="12" id="KW-1185">Reference proteome</keyword>
<feature type="transmembrane region" description="Helical" evidence="9">
    <location>
        <begin position="257"/>
        <end position="280"/>
    </location>
</feature>
<reference evidence="11" key="3">
    <citation type="submission" date="2025-09" db="UniProtKB">
        <authorList>
            <consortium name="Ensembl"/>
        </authorList>
    </citation>
    <scope>IDENTIFICATION</scope>
</reference>
<comment type="subcellular location">
    <subcellularLocation>
        <location evidence="1">Endomembrane system</location>
        <topology evidence="1">Multi-pass membrane protein</topology>
    </subcellularLocation>
</comment>
<evidence type="ECO:0000256" key="5">
    <source>
        <dbReference type="ARBA" id="ARBA00022970"/>
    </source>
</evidence>
<feature type="transmembrane region" description="Helical" evidence="9">
    <location>
        <begin position="348"/>
        <end position="370"/>
    </location>
</feature>
<dbReference type="AlphaFoldDB" id="A0A452G892"/>
<gene>
    <name evidence="11" type="primary">LOC102169619</name>
</gene>
<dbReference type="FunFam" id="1.20.1740.10:FF:000024">
    <property type="entry name" value="High affinity cationic amino acid transporter 1"/>
    <property type="match status" value="1"/>
</dbReference>
<dbReference type="Pfam" id="PF13520">
    <property type="entry name" value="AA_permease_2"/>
    <property type="match status" value="1"/>
</dbReference>
<dbReference type="GO" id="GO:0015171">
    <property type="term" value="F:amino acid transmembrane transporter activity"/>
    <property type="evidence" value="ECO:0007669"/>
    <property type="project" value="TreeGrafter"/>
</dbReference>
<dbReference type="InterPro" id="IPR029485">
    <property type="entry name" value="CAT_C"/>
</dbReference>
<feature type="transmembrane region" description="Helical" evidence="9">
    <location>
        <begin position="497"/>
        <end position="523"/>
    </location>
</feature>
<feature type="transmembrane region" description="Helical" evidence="9">
    <location>
        <begin position="566"/>
        <end position="585"/>
    </location>
</feature>
<evidence type="ECO:0000256" key="2">
    <source>
        <dbReference type="ARBA" id="ARBA00008572"/>
    </source>
</evidence>
<dbReference type="OMA" id="RINMIFT"/>
<feature type="transmembrane region" description="Helical" evidence="9">
    <location>
        <begin position="421"/>
        <end position="443"/>
    </location>
</feature>
<reference evidence="11" key="2">
    <citation type="submission" date="2025-08" db="UniProtKB">
        <authorList>
            <consortium name="Ensembl"/>
        </authorList>
    </citation>
    <scope>IDENTIFICATION</scope>
</reference>
<keyword evidence="5" id="KW-0029">Amino-acid transport</keyword>
<keyword evidence="3" id="KW-0813">Transport</keyword>
<dbReference type="GO" id="GO:0012505">
    <property type="term" value="C:endomembrane system"/>
    <property type="evidence" value="ECO:0007669"/>
    <property type="project" value="UniProtKB-SubCell"/>
</dbReference>
<dbReference type="PANTHER" id="PTHR43243">
    <property type="entry name" value="INNER MEMBRANE TRANSPORTER YGJI-RELATED"/>
    <property type="match status" value="1"/>
</dbReference>
<feature type="transmembrane region" description="Helical" evidence="9">
    <location>
        <begin position="35"/>
        <end position="54"/>
    </location>
</feature>
<evidence type="ECO:0000313" key="11">
    <source>
        <dbReference type="Ensembl" id="ENSCHIP00000032692.1"/>
    </source>
</evidence>
<dbReference type="InterPro" id="IPR002293">
    <property type="entry name" value="AA/rel_permease1"/>
</dbReference>
<keyword evidence="4 9" id="KW-0812">Transmembrane</keyword>
<accession>A0A452G892</accession>
<evidence type="ECO:0000256" key="9">
    <source>
        <dbReference type="SAM" id="Phobius"/>
    </source>
</evidence>
<dbReference type="Proteomes" id="UP000291000">
    <property type="component" value="Chromosome 18"/>
</dbReference>
<dbReference type="PANTHER" id="PTHR43243:SF10">
    <property type="entry name" value="MGC138914 PROTEIN"/>
    <property type="match status" value="1"/>
</dbReference>
<evidence type="ECO:0000313" key="12">
    <source>
        <dbReference type="Proteomes" id="UP000291000"/>
    </source>
</evidence>
<feature type="transmembrane region" description="Helical" evidence="9">
    <location>
        <begin position="98"/>
        <end position="119"/>
    </location>
</feature>
<dbReference type="Bgee" id="ENSCHIG00000026562">
    <property type="expression patterns" value="Expressed in descending colon and 3 other cell types or tissues"/>
</dbReference>
<evidence type="ECO:0000256" key="1">
    <source>
        <dbReference type="ARBA" id="ARBA00004127"/>
    </source>
</evidence>
<dbReference type="Gene3D" id="1.20.1740.10">
    <property type="entry name" value="Amino acid/polyamine transporter I"/>
    <property type="match status" value="2"/>
</dbReference>
<comment type="similarity">
    <text evidence="2">Belongs to the amino acid-polyamine-organocation (APC) superfamily. Cationic amino acid transporter (CAT) (TC 2.A.3.3) family.</text>
</comment>
<keyword evidence="6 9" id="KW-1133">Transmembrane helix</keyword>
<evidence type="ECO:0000259" key="10">
    <source>
        <dbReference type="Pfam" id="PF13906"/>
    </source>
</evidence>
<evidence type="ECO:0000256" key="7">
    <source>
        <dbReference type="ARBA" id="ARBA00023136"/>
    </source>
</evidence>
<evidence type="ECO:0000256" key="6">
    <source>
        <dbReference type="ARBA" id="ARBA00022989"/>
    </source>
</evidence>
<dbReference type="STRING" id="9925.ENSCHIP00000032692"/>
<dbReference type="Ensembl" id="ENSCHIT00000040568.1">
    <property type="protein sequence ID" value="ENSCHIP00000032692.1"/>
    <property type="gene ID" value="ENSCHIG00000026562.1"/>
</dbReference>
<keyword evidence="8" id="KW-0325">Glycoprotein</keyword>
<reference evidence="11 12" key="1">
    <citation type="submission" date="2016-04" db="EMBL/GenBank/DDBJ databases">
        <title>Polished mammalian reference genomes with single-molecule sequencing and chromosome conformation capture applied to the Capra hircus genome.</title>
        <authorList>
            <person name="Bickhart D.M."/>
            <person name="Koren S."/>
            <person name="Rosen B."/>
            <person name="Hastie A."/>
            <person name="Liachko I."/>
            <person name="Sullivan S.T."/>
            <person name="Burton J."/>
            <person name="Sayre B.L."/>
            <person name="Huson H.J."/>
            <person name="Lee J."/>
            <person name="Lam E."/>
            <person name="Kelley C.M."/>
            <person name="Hutchison J.L."/>
            <person name="Zhou Y."/>
            <person name="Sun J."/>
            <person name="Crisa A."/>
            <person name="Schwartz J.C."/>
            <person name="Hammond J.A."/>
            <person name="Schroeder S.G."/>
            <person name="Liu G.E."/>
            <person name="Dunham M."/>
            <person name="Shendure J."/>
            <person name="Sonstegard T.S."/>
            <person name="Phillippy A.M."/>
            <person name="Van Tassell C.P."/>
            <person name="Smith T.P."/>
        </authorList>
    </citation>
    <scope>NUCLEOTIDE SEQUENCE [LARGE SCALE GENOMIC DNA]</scope>
</reference>